<dbReference type="OrthoDB" id="1550913at2"/>
<dbReference type="Gene3D" id="2.40.33.20">
    <property type="entry name" value="PK beta-barrel domain-like"/>
    <property type="match status" value="1"/>
</dbReference>
<sequence>MITEKEGKVAGIFISRDEGGKITEVEDIEAVAGIGLKGDRYYSKQLSTPEEKRRPKKELTLVEFESVEILNKDGRYGTVQPGDLRRNLVTKGVHLNNLTGQTFFVGKVKVKGIELCEPCRHLEKLTGKKIMKPLVHKAGLRAQILEGGIIKKGDRIVVEKAVI</sequence>
<dbReference type="GO" id="GO:0030151">
    <property type="term" value="F:molybdenum ion binding"/>
    <property type="evidence" value="ECO:0007669"/>
    <property type="project" value="InterPro"/>
</dbReference>
<accession>A0A521BLH2</accession>
<dbReference type="PANTHER" id="PTHR36930:SF1">
    <property type="entry name" value="MOSC DOMAIN-CONTAINING PROTEIN"/>
    <property type="match status" value="1"/>
</dbReference>
<dbReference type="Pfam" id="PF03473">
    <property type="entry name" value="MOSC"/>
    <property type="match status" value="1"/>
</dbReference>
<dbReference type="PANTHER" id="PTHR36930">
    <property type="entry name" value="METAL-SULFUR CLUSTER BIOSYNTHESIS PROTEINS YUAD-RELATED"/>
    <property type="match status" value="1"/>
</dbReference>
<evidence type="ECO:0000259" key="1">
    <source>
        <dbReference type="PROSITE" id="PS51340"/>
    </source>
</evidence>
<dbReference type="PROSITE" id="PS51340">
    <property type="entry name" value="MOSC"/>
    <property type="match status" value="1"/>
</dbReference>
<dbReference type="InterPro" id="IPR011037">
    <property type="entry name" value="Pyrv_Knase-like_insert_dom_sf"/>
</dbReference>
<dbReference type="GO" id="GO:0030170">
    <property type="term" value="F:pyridoxal phosphate binding"/>
    <property type="evidence" value="ECO:0007669"/>
    <property type="project" value="InterPro"/>
</dbReference>
<evidence type="ECO:0000313" key="3">
    <source>
        <dbReference type="Proteomes" id="UP000317557"/>
    </source>
</evidence>
<dbReference type="AlphaFoldDB" id="A0A521BLH2"/>
<name>A0A521BLH2_9BACT</name>
<keyword evidence="3" id="KW-1185">Reference proteome</keyword>
<organism evidence="2 3">
    <name type="scientific">Gracilimonas mengyeensis</name>
    <dbReference type="NCBI Taxonomy" id="1302730"/>
    <lineage>
        <taxon>Bacteria</taxon>
        <taxon>Pseudomonadati</taxon>
        <taxon>Balneolota</taxon>
        <taxon>Balneolia</taxon>
        <taxon>Balneolales</taxon>
        <taxon>Balneolaceae</taxon>
        <taxon>Gracilimonas</taxon>
    </lineage>
</organism>
<dbReference type="GO" id="GO:0003824">
    <property type="term" value="F:catalytic activity"/>
    <property type="evidence" value="ECO:0007669"/>
    <property type="project" value="InterPro"/>
</dbReference>
<reference evidence="2 3" key="1">
    <citation type="submission" date="2017-05" db="EMBL/GenBank/DDBJ databases">
        <authorList>
            <person name="Varghese N."/>
            <person name="Submissions S."/>
        </authorList>
    </citation>
    <scope>NUCLEOTIDE SEQUENCE [LARGE SCALE GENOMIC DNA]</scope>
    <source>
        <strain evidence="2 3">DSM 21985</strain>
    </source>
</reference>
<evidence type="ECO:0000313" key="2">
    <source>
        <dbReference type="EMBL" id="SMO47956.1"/>
    </source>
</evidence>
<gene>
    <name evidence="2" type="ORF">SAMN06265219_102372</name>
</gene>
<dbReference type="InterPro" id="IPR052716">
    <property type="entry name" value="MOSC_domain"/>
</dbReference>
<protein>
    <submittedName>
        <fullName evidence="2">MOSC domain-containing protein</fullName>
    </submittedName>
</protein>
<dbReference type="EMBL" id="FXTP01000002">
    <property type="protein sequence ID" value="SMO47956.1"/>
    <property type="molecule type" value="Genomic_DNA"/>
</dbReference>
<dbReference type="InterPro" id="IPR005302">
    <property type="entry name" value="MoCF_Sase_C"/>
</dbReference>
<dbReference type="Proteomes" id="UP000317557">
    <property type="component" value="Unassembled WGS sequence"/>
</dbReference>
<dbReference type="RefSeq" id="WP_142453368.1">
    <property type="nucleotide sequence ID" value="NZ_FXTP01000002.1"/>
</dbReference>
<proteinExistence type="predicted"/>
<dbReference type="SUPFAM" id="SSF50800">
    <property type="entry name" value="PK beta-barrel domain-like"/>
    <property type="match status" value="1"/>
</dbReference>
<feature type="domain" description="MOSC" evidence="1">
    <location>
        <begin position="23"/>
        <end position="159"/>
    </location>
</feature>